<dbReference type="InterPro" id="IPR029058">
    <property type="entry name" value="AB_hydrolase_fold"/>
</dbReference>
<keyword evidence="3" id="KW-0732">Signal</keyword>
<organism evidence="5 6">
    <name type="scientific">Pseudoxanthomonas sacheonensis</name>
    <dbReference type="NCBI Taxonomy" id="443615"/>
    <lineage>
        <taxon>Bacteria</taxon>
        <taxon>Pseudomonadati</taxon>
        <taxon>Pseudomonadota</taxon>
        <taxon>Gammaproteobacteria</taxon>
        <taxon>Lysobacterales</taxon>
        <taxon>Lysobacteraceae</taxon>
        <taxon>Pseudoxanthomonas</taxon>
    </lineage>
</organism>
<keyword evidence="2" id="KW-0378">Hydrolase</keyword>
<accession>A0ABU1RRM4</accession>
<evidence type="ECO:0000256" key="1">
    <source>
        <dbReference type="ARBA" id="ARBA00010515"/>
    </source>
</evidence>
<proteinExistence type="inferred from homology"/>
<feature type="chain" id="PRO_5045056181" evidence="3">
    <location>
        <begin position="33"/>
        <end position="371"/>
    </location>
</feature>
<dbReference type="Pfam" id="PF07859">
    <property type="entry name" value="Abhydrolase_3"/>
    <property type="match status" value="1"/>
</dbReference>
<dbReference type="EMBL" id="JAVDTT010000002">
    <property type="protein sequence ID" value="MDR6841416.1"/>
    <property type="molecule type" value="Genomic_DNA"/>
</dbReference>
<dbReference type="InterPro" id="IPR013094">
    <property type="entry name" value="AB_hydrolase_3"/>
</dbReference>
<protein>
    <submittedName>
        <fullName evidence="5">Acetyl esterase/lipase</fullName>
    </submittedName>
</protein>
<dbReference type="SUPFAM" id="SSF53474">
    <property type="entry name" value="alpha/beta-Hydrolases"/>
    <property type="match status" value="1"/>
</dbReference>
<sequence>MSLRQVFTTLGRYGMHATVAAVLLAAHAPLRAAQAPADESATAAMPATALPYSRFASPQARAKFAELLAETREGKGPDPADLADQRRFYQRYNDDRLREVERAYRSRVQSTRMGGVPVQVVDPEGGARGDNAHRVLINLHGGAFMWGAGSGALVEAIPIAAVAGMRVVAVGYRLAPEHTYPAAVDDVEAVYRELLKSHRPENIGIYGCSAGGALTAQATARILQANLPRPGAIGTFCGSGLPFGGDSAILGQLAVGAAPMPADGELRLPYLQTAKADDPVAYPGQSPELLARFPPTLLLAGGRDFSVSALTTMQRRLLAAGVDAELVVFDGLWHAFFVFPDLPESKEAYGLIARFFDRRLGRAAIEGATGN</sequence>
<feature type="signal peptide" evidence="3">
    <location>
        <begin position="1"/>
        <end position="32"/>
    </location>
</feature>
<evidence type="ECO:0000313" key="5">
    <source>
        <dbReference type="EMBL" id="MDR6841416.1"/>
    </source>
</evidence>
<dbReference type="RefSeq" id="WP_310092161.1">
    <property type="nucleotide sequence ID" value="NZ_JAVDTT010000002.1"/>
</dbReference>
<name>A0ABU1RRM4_9GAMM</name>
<reference evidence="5 6" key="1">
    <citation type="submission" date="2023-07" db="EMBL/GenBank/DDBJ databases">
        <title>Sorghum-associated microbial communities from plants grown in Nebraska, USA.</title>
        <authorList>
            <person name="Schachtman D."/>
        </authorList>
    </citation>
    <scope>NUCLEOTIDE SEQUENCE [LARGE SCALE GENOMIC DNA]</scope>
    <source>
        <strain evidence="5 6">BE107</strain>
    </source>
</reference>
<feature type="domain" description="Alpha/beta hydrolase fold-3" evidence="4">
    <location>
        <begin position="136"/>
        <end position="337"/>
    </location>
</feature>
<keyword evidence="6" id="KW-1185">Reference proteome</keyword>
<evidence type="ECO:0000259" key="4">
    <source>
        <dbReference type="Pfam" id="PF07859"/>
    </source>
</evidence>
<dbReference type="InterPro" id="IPR050300">
    <property type="entry name" value="GDXG_lipolytic_enzyme"/>
</dbReference>
<evidence type="ECO:0000256" key="3">
    <source>
        <dbReference type="SAM" id="SignalP"/>
    </source>
</evidence>
<evidence type="ECO:0000256" key="2">
    <source>
        <dbReference type="ARBA" id="ARBA00022801"/>
    </source>
</evidence>
<dbReference type="Gene3D" id="3.40.50.1820">
    <property type="entry name" value="alpha/beta hydrolase"/>
    <property type="match status" value="1"/>
</dbReference>
<dbReference type="PANTHER" id="PTHR48081:SF30">
    <property type="entry name" value="ACETYL-HYDROLASE LIPR-RELATED"/>
    <property type="match status" value="1"/>
</dbReference>
<comment type="similarity">
    <text evidence="1">Belongs to the 'GDXG' lipolytic enzyme family.</text>
</comment>
<dbReference type="Proteomes" id="UP001254759">
    <property type="component" value="Unassembled WGS sequence"/>
</dbReference>
<gene>
    <name evidence="5" type="ORF">J2W94_001701</name>
</gene>
<evidence type="ECO:0000313" key="6">
    <source>
        <dbReference type="Proteomes" id="UP001254759"/>
    </source>
</evidence>
<comment type="caution">
    <text evidence="5">The sequence shown here is derived from an EMBL/GenBank/DDBJ whole genome shotgun (WGS) entry which is preliminary data.</text>
</comment>
<dbReference type="PANTHER" id="PTHR48081">
    <property type="entry name" value="AB HYDROLASE SUPERFAMILY PROTEIN C4A8.06C"/>
    <property type="match status" value="1"/>
</dbReference>